<feature type="transmembrane region" description="Helical" evidence="7">
    <location>
        <begin position="174"/>
        <end position="192"/>
    </location>
</feature>
<dbReference type="SUPFAM" id="SSF103473">
    <property type="entry name" value="MFS general substrate transporter"/>
    <property type="match status" value="1"/>
</dbReference>
<keyword evidence="5" id="KW-0325">Glycoprotein</keyword>
<comment type="caution">
    <text evidence="8">The sequence shown here is derived from an EMBL/GenBank/DDBJ whole genome shotgun (WGS) entry which is preliminary data.</text>
</comment>
<evidence type="ECO:0000256" key="3">
    <source>
        <dbReference type="ARBA" id="ARBA00022989"/>
    </source>
</evidence>
<keyword evidence="9" id="KW-1185">Reference proteome</keyword>
<keyword evidence="4 7" id="KW-0472">Membrane</keyword>
<feature type="transmembrane region" description="Helical" evidence="7">
    <location>
        <begin position="303"/>
        <end position="321"/>
    </location>
</feature>
<reference evidence="8" key="1">
    <citation type="journal article" date="2021" name="Nat. Commun.">
        <title>Genetic determinants of endophytism in the Arabidopsis root mycobiome.</title>
        <authorList>
            <person name="Mesny F."/>
            <person name="Miyauchi S."/>
            <person name="Thiergart T."/>
            <person name="Pickel B."/>
            <person name="Atanasova L."/>
            <person name="Karlsson M."/>
            <person name="Huettel B."/>
            <person name="Barry K.W."/>
            <person name="Haridas S."/>
            <person name="Chen C."/>
            <person name="Bauer D."/>
            <person name="Andreopoulos W."/>
            <person name="Pangilinan J."/>
            <person name="LaButti K."/>
            <person name="Riley R."/>
            <person name="Lipzen A."/>
            <person name="Clum A."/>
            <person name="Drula E."/>
            <person name="Henrissat B."/>
            <person name="Kohler A."/>
            <person name="Grigoriev I.V."/>
            <person name="Martin F.M."/>
            <person name="Hacquard S."/>
        </authorList>
    </citation>
    <scope>NUCLEOTIDE SEQUENCE</scope>
    <source>
        <strain evidence="8">MPI-SDFR-AT-0068</strain>
    </source>
</reference>
<feature type="transmembrane region" description="Helical" evidence="7">
    <location>
        <begin position="212"/>
        <end position="231"/>
    </location>
</feature>
<accession>A0A8K0RW18</accession>
<keyword evidence="3 7" id="KW-1133">Transmembrane helix</keyword>
<feature type="transmembrane region" description="Helical" evidence="7">
    <location>
        <begin position="444"/>
        <end position="463"/>
    </location>
</feature>
<keyword evidence="2 7" id="KW-0812">Transmembrane</keyword>
<dbReference type="PANTHER" id="PTHR23294:SF59">
    <property type="entry name" value="UNC93-LIKE PROTEIN C922.05C"/>
    <property type="match status" value="1"/>
</dbReference>
<feature type="compositionally biased region" description="Basic and acidic residues" evidence="6">
    <location>
        <begin position="491"/>
        <end position="502"/>
    </location>
</feature>
<dbReference type="InterPro" id="IPR011701">
    <property type="entry name" value="MFS"/>
</dbReference>
<dbReference type="Proteomes" id="UP000813427">
    <property type="component" value="Unassembled WGS sequence"/>
</dbReference>
<feature type="region of interest" description="Disordered" evidence="6">
    <location>
        <begin position="481"/>
        <end position="502"/>
    </location>
</feature>
<dbReference type="GO" id="GO:0016020">
    <property type="term" value="C:membrane"/>
    <property type="evidence" value="ECO:0007669"/>
    <property type="project" value="UniProtKB-SubCell"/>
</dbReference>
<dbReference type="Pfam" id="PF07690">
    <property type="entry name" value="MFS_1"/>
    <property type="match status" value="1"/>
</dbReference>
<evidence type="ECO:0000256" key="7">
    <source>
        <dbReference type="SAM" id="Phobius"/>
    </source>
</evidence>
<dbReference type="Gene3D" id="1.20.1250.20">
    <property type="entry name" value="MFS general substrate transporter like domains"/>
    <property type="match status" value="2"/>
</dbReference>
<proteinExistence type="predicted"/>
<dbReference type="OrthoDB" id="196103at2759"/>
<name>A0A8K0RW18_9HYPO</name>
<evidence type="ECO:0000256" key="2">
    <source>
        <dbReference type="ARBA" id="ARBA00022692"/>
    </source>
</evidence>
<feature type="transmembrane region" description="Helical" evidence="7">
    <location>
        <begin position="333"/>
        <end position="352"/>
    </location>
</feature>
<feature type="transmembrane region" description="Helical" evidence="7">
    <location>
        <begin position="266"/>
        <end position="283"/>
    </location>
</feature>
<feature type="transmembrane region" description="Helical" evidence="7">
    <location>
        <begin position="50"/>
        <end position="69"/>
    </location>
</feature>
<feature type="transmembrane region" description="Helical" evidence="7">
    <location>
        <begin position="381"/>
        <end position="402"/>
    </location>
</feature>
<evidence type="ECO:0000256" key="1">
    <source>
        <dbReference type="ARBA" id="ARBA00004141"/>
    </source>
</evidence>
<dbReference type="GO" id="GO:0022857">
    <property type="term" value="F:transmembrane transporter activity"/>
    <property type="evidence" value="ECO:0007669"/>
    <property type="project" value="InterPro"/>
</dbReference>
<evidence type="ECO:0000256" key="6">
    <source>
        <dbReference type="SAM" id="MobiDB-lite"/>
    </source>
</evidence>
<evidence type="ECO:0000256" key="5">
    <source>
        <dbReference type="ARBA" id="ARBA00023180"/>
    </source>
</evidence>
<sequence>MSTEPAPVPSKGGISSDADYTDAQAGVDLPRGWKYRRLGFINTWYASPRIQLGMVAFVCFLCPGMFNALGGLGGGGKADATLADNMNTALYATFAVVGFFGGTFVNKLGVRLCLSFGGIGYGIYAISLLVSVHKHVPAFNIFAGVWLGLCAALLWTAQGTIMISYPQENMKGKYFAWFWGIFNMGAVIGGLIPLGENIHIRENKTVSDGTYIGFIVLMFFGAILALTLCNAGEIVRRDGSRVILMKNPTWQSELWGLWETLRFEPFVVLLFPMFFVSNWFYVYQQNAVNGAYFNTRTKALNSLLYWMAQIIAAAIWGYLLDRESVRRSTRAKAAWAALFVLTFAIWGGGYAFEKTYTRESVAPDTDFVHADWTDSNYVGLMFLYIFYGFYDAAWQATIYWFMGALSNSGRRSANYVGFYKGIQSVGAAIVNNLDSRKISFRSEFISNWVLLAVSLVFAAPVILMKIRDHVSTEEDLKGTDETLADVLPSTHPEKNPERGSVA</sequence>
<feature type="transmembrane region" description="Helical" evidence="7">
    <location>
        <begin position="138"/>
        <end position="162"/>
    </location>
</feature>
<comment type="subcellular location">
    <subcellularLocation>
        <location evidence="1">Membrane</location>
        <topology evidence="1">Multi-pass membrane protein</topology>
    </subcellularLocation>
</comment>
<dbReference type="AlphaFoldDB" id="A0A8K0RW18"/>
<dbReference type="InterPro" id="IPR051617">
    <property type="entry name" value="UNC-93-like_regulator"/>
</dbReference>
<dbReference type="EMBL" id="JAGPXF010000004">
    <property type="protein sequence ID" value="KAH7245816.1"/>
    <property type="molecule type" value="Genomic_DNA"/>
</dbReference>
<evidence type="ECO:0000256" key="4">
    <source>
        <dbReference type="ARBA" id="ARBA00023136"/>
    </source>
</evidence>
<feature type="transmembrane region" description="Helical" evidence="7">
    <location>
        <begin position="89"/>
        <end position="105"/>
    </location>
</feature>
<organism evidence="8 9">
    <name type="scientific">Fusarium tricinctum</name>
    <dbReference type="NCBI Taxonomy" id="61284"/>
    <lineage>
        <taxon>Eukaryota</taxon>
        <taxon>Fungi</taxon>
        <taxon>Dikarya</taxon>
        <taxon>Ascomycota</taxon>
        <taxon>Pezizomycotina</taxon>
        <taxon>Sordariomycetes</taxon>
        <taxon>Hypocreomycetidae</taxon>
        <taxon>Hypocreales</taxon>
        <taxon>Nectriaceae</taxon>
        <taxon>Fusarium</taxon>
        <taxon>Fusarium tricinctum species complex</taxon>
    </lineage>
</organism>
<protein>
    <submittedName>
        <fullName evidence="8">Major facilitator superfamily domain-containing protein</fullName>
    </submittedName>
</protein>
<dbReference type="InterPro" id="IPR036259">
    <property type="entry name" value="MFS_trans_sf"/>
</dbReference>
<feature type="transmembrane region" description="Helical" evidence="7">
    <location>
        <begin position="112"/>
        <end position="132"/>
    </location>
</feature>
<dbReference type="PANTHER" id="PTHR23294">
    <property type="entry name" value="ET TRANSLATION PRODUCT-RELATED"/>
    <property type="match status" value="1"/>
</dbReference>
<evidence type="ECO:0000313" key="9">
    <source>
        <dbReference type="Proteomes" id="UP000813427"/>
    </source>
</evidence>
<gene>
    <name evidence="8" type="ORF">BKA59DRAFT_476358</name>
</gene>
<evidence type="ECO:0000313" key="8">
    <source>
        <dbReference type="EMBL" id="KAH7245816.1"/>
    </source>
</evidence>